<protein>
    <submittedName>
        <fullName evidence="5">DNA-binding MarR family transcriptional regulator</fullName>
    </submittedName>
</protein>
<dbReference type="AlphaFoldDB" id="A0A4R7ZXW6"/>
<evidence type="ECO:0000256" key="1">
    <source>
        <dbReference type="ARBA" id="ARBA00023015"/>
    </source>
</evidence>
<evidence type="ECO:0000256" key="3">
    <source>
        <dbReference type="ARBA" id="ARBA00023163"/>
    </source>
</evidence>
<feature type="domain" description="HTH marR-type" evidence="4">
    <location>
        <begin position="57"/>
        <end position="189"/>
    </location>
</feature>
<keyword evidence="2 5" id="KW-0238">DNA-binding</keyword>
<gene>
    <name evidence="5" type="ORF">EV650_1877</name>
</gene>
<evidence type="ECO:0000256" key="2">
    <source>
        <dbReference type="ARBA" id="ARBA00023125"/>
    </source>
</evidence>
<dbReference type="GO" id="GO:0003677">
    <property type="term" value="F:DNA binding"/>
    <property type="evidence" value="ECO:0007669"/>
    <property type="project" value="UniProtKB-KW"/>
</dbReference>
<name>A0A4R7ZXW6_9ACTN</name>
<dbReference type="SMART" id="SM00347">
    <property type="entry name" value="HTH_MARR"/>
    <property type="match status" value="1"/>
</dbReference>
<dbReference type="PROSITE" id="PS50995">
    <property type="entry name" value="HTH_MARR_2"/>
    <property type="match status" value="1"/>
</dbReference>
<organism evidence="5 6">
    <name type="scientific">Kribbella kalugense</name>
    <dbReference type="NCBI Taxonomy" id="2512221"/>
    <lineage>
        <taxon>Bacteria</taxon>
        <taxon>Bacillati</taxon>
        <taxon>Actinomycetota</taxon>
        <taxon>Actinomycetes</taxon>
        <taxon>Propionibacteriales</taxon>
        <taxon>Kribbellaceae</taxon>
        <taxon>Kribbella</taxon>
    </lineage>
</organism>
<keyword evidence="1" id="KW-0805">Transcription regulation</keyword>
<reference evidence="5 6" key="1">
    <citation type="submission" date="2019-03" db="EMBL/GenBank/DDBJ databases">
        <title>Genomic Encyclopedia of Type Strains, Phase III (KMG-III): the genomes of soil and plant-associated and newly described type strains.</title>
        <authorList>
            <person name="Whitman W."/>
        </authorList>
    </citation>
    <scope>NUCLEOTIDE SEQUENCE [LARGE SCALE GENOMIC DNA]</scope>
    <source>
        <strain evidence="5 6">VKM Ac-2570</strain>
    </source>
</reference>
<evidence type="ECO:0000313" key="5">
    <source>
        <dbReference type="EMBL" id="TDW23027.1"/>
    </source>
</evidence>
<dbReference type="GO" id="GO:0003700">
    <property type="term" value="F:DNA-binding transcription factor activity"/>
    <property type="evidence" value="ECO:0007669"/>
    <property type="project" value="InterPro"/>
</dbReference>
<dbReference type="Gene3D" id="1.10.10.10">
    <property type="entry name" value="Winged helix-like DNA-binding domain superfamily/Winged helix DNA-binding domain"/>
    <property type="match status" value="1"/>
</dbReference>
<evidence type="ECO:0000313" key="6">
    <source>
        <dbReference type="Proteomes" id="UP000295447"/>
    </source>
</evidence>
<dbReference type="Proteomes" id="UP000295447">
    <property type="component" value="Unassembled WGS sequence"/>
</dbReference>
<proteinExistence type="predicted"/>
<dbReference type="InterPro" id="IPR036390">
    <property type="entry name" value="WH_DNA-bd_sf"/>
</dbReference>
<comment type="caution">
    <text evidence="5">The sequence shown here is derived from an EMBL/GenBank/DDBJ whole genome shotgun (WGS) entry which is preliminary data.</text>
</comment>
<keyword evidence="3" id="KW-0804">Transcription</keyword>
<dbReference type="Pfam" id="PF01047">
    <property type="entry name" value="MarR"/>
    <property type="match status" value="1"/>
</dbReference>
<dbReference type="SUPFAM" id="SSF46785">
    <property type="entry name" value="Winged helix' DNA-binding domain"/>
    <property type="match status" value="1"/>
</dbReference>
<dbReference type="CDD" id="cd00090">
    <property type="entry name" value="HTH_ARSR"/>
    <property type="match status" value="1"/>
</dbReference>
<dbReference type="PRINTS" id="PR00598">
    <property type="entry name" value="HTHMARR"/>
</dbReference>
<dbReference type="PANTHER" id="PTHR42756">
    <property type="entry name" value="TRANSCRIPTIONAL REGULATOR, MARR"/>
    <property type="match status" value="1"/>
</dbReference>
<evidence type="ECO:0000259" key="4">
    <source>
        <dbReference type="PROSITE" id="PS50995"/>
    </source>
</evidence>
<keyword evidence="6" id="KW-1185">Reference proteome</keyword>
<dbReference type="EMBL" id="SODF01000001">
    <property type="protein sequence ID" value="TDW23027.1"/>
    <property type="molecule type" value="Genomic_DNA"/>
</dbReference>
<sequence>MLSCFEDNLSDRTYSSQIVFRVAYTTYDGAMSSTSPEVAARVARGIEPSAAGAAPVEADLGWQLGVVFRRYAKTSAAALEGLPGGPRGYQVLATTSSEGPKRQLDLAAQLGVDRTVMTYLLDDLEKAGLVQRRPDPADRRARLIAPTEQGFETLCDLERRLRSTEEEVLGILDESERASFRMLLQRVAMKANAVDPLHNACSLAEADDPANT</sequence>
<dbReference type="InterPro" id="IPR011991">
    <property type="entry name" value="ArsR-like_HTH"/>
</dbReference>
<dbReference type="InterPro" id="IPR036388">
    <property type="entry name" value="WH-like_DNA-bd_sf"/>
</dbReference>
<accession>A0A4R7ZXW6</accession>
<dbReference type="PANTHER" id="PTHR42756:SF1">
    <property type="entry name" value="TRANSCRIPTIONAL REPRESSOR OF EMRAB OPERON"/>
    <property type="match status" value="1"/>
</dbReference>
<dbReference type="InterPro" id="IPR000835">
    <property type="entry name" value="HTH_MarR-typ"/>
</dbReference>